<dbReference type="Gene3D" id="1.10.238.20">
    <property type="entry name" value="Pheromone/general odorant binding protein domain"/>
    <property type="match status" value="1"/>
</dbReference>
<dbReference type="AlphaFoldDB" id="A0A8S1AF46"/>
<dbReference type="InterPro" id="IPR006170">
    <property type="entry name" value="PBP/GOBP"/>
</dbReference>
<organism evidence="2 3">
    <name type="scientific">Arctia plantaginis</name>
    <name type="common">Wood tiger moth</name>
    <name type="synonym">Phalaena plantaginis</name>
    <dbReference type="NCBI Taxonomy" id="874455"/>
    <lineage>
        <taxon>Eukaryota</taxon>
        <taxon>Metazoa</taxon>
        <taxon>Ecdysozoa</taxon>
        <taxon>Arthropoda</taxon>
        <taxon>Hexapoda</taxon>
        <taxon>Insecta</taxon>
        <taxon>Pterygota</taxon>
        <taxon>Neoptera</taxon>
        <taxon>Endopterygota</taxon>
        <taxon>Lepidoptera</taxon>
        <taxon>Glossata</taxon>
        <taxon>Ditrysia</taxon>
        <taxon>Noctuoidea</taxon>
        <taxon>Erebidae</taxon>
        <taxon>Arctiinae</taxon>
        <taxon>Arctia</taxon>
    </lineage>
</organism>
<dbReference type="GO" id="GO:0005549">
    <property type="term" value="F:odorant binding"/>
    <property type="evidence" value="ECO:0007669"/>
    <property type="project" value="InterPro"/>
</dbReference>
<gene>
    <name evidence="2" type="ORF">APLA_LOCUS9924</name>
</gene>
<keyword evidence="1" id="KW-0732">Signal</keyword>
<feature type="signal peptide" evidence="1">
    <location>
        <begin position="1"/>
        <end position="17"/>
    </location>
</feature>
<evidence type="ECO:0000256" key="1">
    <source>
        <dbReference type="SAM" id="SignalP"/>
    </source>
</evidence>
<dbReference type="Pfam" id="PF01395">
    <property type="entry name" value="PBP_GOBP"/>
    <property type="match status" value="1"/>
</dbReference>
<dbReference type="InterPro" id="IPR036728">
    <property type="entry name" value="PBP_GOBP_sf"/>
</dbReference>
<evidence type="ECO:0000313" key="3">
    <source>
        <dbReference type="Proteomes" id="UP000494106"/>
    </source>
</evidence>
<dbReference type="EMBL" id="CADEBC010000521">
    <property type="protein sequence ID" value="CAB3244405.1"/>
    <property type="molecule type" value="Genomic_DNA"/>
</dbReference>
<keyword evidence="3" id="KW-1185">Reference proteome</keyword>
<evidence type="ECO:0000313" key="2">
    <source>
        <dbReference type="EMBL" id="CAB3244405.1"/>
    </source>
</evidence>
<reference evidence="2 3" key="1">
    <citation type="submission" date="2020-04" db="EMBL/GenBank/DDBJ databases">
        <authorList>
            <person name="Wallbank WR R."/>
            <person name="Pardo Diaz C."/>
            <person name="Kozak K."/>
            <person name="Martin S."/>
            <person name="Jiggins C."/>
            <person name="Moest M."/>
            <person name="Warren A I."/>
            <person name="Byers J.R.P. K."/>
            <person name="Montejo-Kovacevich G."/>
            <person name="Yen C E."/>
        </authorList>
    </citation>
    <scope>NUCLEOTIDE SEQUENCE [LARGE SCALE GENOMIC DNA]</scope>
</reference>
<dbReference type="SUPFAM" id="SSF47565">
    <property type="entry name" value="Insect pheromone/odorant-binding proteins"/>
    <property type="match status" value="1"/>
</dbReference>
<feature type="chain" id="PRO_5035837278" evidence="1">
    <location>
        <begin position="18"/>
        <end position="145"/>
    </location>
</feature>
<protein>
    <submittedName>
        <fullName evidence="2">Uncharacterized protein</fullName>
    </submittedName>
</protein>
<comment type="caution">
    <text evidence="2">The sequence shown here is derived from an EMBL/GenBank/DDBJ whole genome shotgun (WGS) entry which is preliminary data.</text>
</comment>
<proteinExistence type="predicted"/>
<dbReference type="SMART" id="SM00708">
    <property type="entry name" value="PhBP"/>
    <property type="match status" value="1"/>
</dbReference>
<dbReference type="Proteomes" id="UP000494106">
    <property type="component" value="Unassembled WGS sequence"/>
</dbReference>
<sequence>MWSCLFILFAMFTSVYPKTEEDIKAELIKLIMKCNENGGVDVTELLQLQRFITPTKMKTKCLLACAYKASGVMTSDGLYSIEHAYKIAEEVKNGDEKRLENGKKVADICFKVNHVTVTDGTKGCDRAALIFKCTLENAPKFGFKI</sequence>
<accession>A0A8S1AF46</accession>
<dbReference type="CDD" id="cd23992">
    <property type="entry name" value="PBP_GOBP"/>
    <property type="match status" value="1"/>
</dbReference>
<dbReference type="OrthoDB" id="8178339at2759"/>
<name>A0A8S1AF46_ARCPL</name>